<evidence type="ECO:0000256" key="3">
    <source>
        <dbReference type="ARBA" id="ARBA00022692"/>
    </source>
</evidence>
<keyword evidence="9" id="KW-1185">Reference proteome</keyword>
<proteinExistence type="predicted"/>
<dbReference type="GO" id="GO:0022857">
    <property type="term" value="F:transmembrane transporter activity"/>
    <property type="evidence" value="ECO:0007669"/>
    <property type="project" value="InterPro"/>
</dbReference>
<dbReference type="AlphaFoldDB" id="A0A364NWW2"/>
<protein>
    <submittedName>
        <fullName evidence="8">MFS transporter</fullName>
    </submittedName>
</protein>
<dbReference type="InterPro" id="IPR020846">
    <property type="entry name" value="MFS_dom"/>
</dbReference>
<feature type="transmembrane region" description="Helical" evidence="6">
    <location>
        <begin position="259"/>
        <end position="280"/>
    </location>
</feature>
<accession>A0A364NWW2</accession>
<dbReference type="Gene3D" id="1.20.1250.20">
    <property type="entry name" value="MFS general substrate transporter like domains"/>
    <property type="match status" value="2"/>
</dbReference>
<feature type="transmembrane region" description="Helical" evidence="6">
    <location>
        <begin position="12"/>
        <end position="30"/>
    </location>
</feature>
<comment type="caution">
    <text evidence="8">The sequence shown here is derived from an EMBL/GenBank/DDBJ whole genome shotgun (WGS) entry which is preliminary data.</text>
</comment>
<keyword evidence="4 6" id="KW-1133">Transmembrane helix</keyword>
<feature type="transmembrane region" description="Helical" evidence="6">
    <location>
        <begin position="171"/>
        <end position="190"/>
    </location>
</feature>
<dbReference type="Pfam" id="PF07690">
    <property type="entry name" value="MFS_1"/>
    <property type="match status" value="1"/>
</dbReference>
<sequence>MDADKESSTATLMLRVTLPFAAGYFLSYLYRTVNAVLAPEIGRTIALDASDIGLMTGVYFITFAAAQLPLGLLLDRFGPRRVEAILLIFAAAGALAFSLADGVPTLVVGRALVGFGVSSCLMAALKANVQFFPSARLPLMNGVILGSGGLGAVAATVPVQMALTLTDWRGVYAGVAVLTVMAAGSIWLVVPERSSSAAPSSLGMQIADILQIFRHAGFWRVAPASMLSMGSFMAIQGLWAGPWLRDICGMSPSQSAQGLTVMAAAMALGYLSVGAMADWFERRGVPPITLGAAGMSIHGLALAAMALGWSGAPLALAALYGFTGASSSINYAVLTRRFPIQVSGRVNTSLNLLMFLVAFSTQWGLGFILGLWDKVDGRWPPQAWTVAFGIPVAGTVIALLWLFPACRRDERP</sequence>
<evidence type="ECO:0000256" key="2">
    <source>
        <dbReference type="ARBA" id="ARBA00022475"/>
    </source>
</evidence>
<gene>
    <name evidence="8" type="ORF">CU669_12815</name>
</gene>
<dbReference type="SUPFAM" id="SSF103473">
    <property type="entry name" value="MFS general substrate transporter"/>
    <property type="match status" value="1"/>
</dbReference>
<evidence type="ECO:0000313" key="8">
    <source>
        <dbReference type="EMBL" id="RAU21568.1"/>
    </source>
</evidence>
<keyword evidence="5 6" id="KW-0472">Membrane</keyword>
<dbReference type="InterPro" id="IPR036259">
    <property type="entry name" value="MFS_trans_sf"/>
</dbReference>
<dbReference type="InterPro" id="IPR011701">
    <property type="entry name" value="MFS"/>
</dbReference>
<name>A0A364NWW2_9PROT</name>
<reference evidence="8 9" key="1">
    <citation type="submission" date="2017-11" db="EMBL/GenBank/DDBJ databases">
        <title>Draft genome sequence of magnetotactic bacterium Magnetospirillum kuznetsovii LBB-42.</title>
        <authorList>
            <person name="Grouzdev D.S."/>
            <person name="Rysina M.S."/>
            <person name="Baslerov R.V."/>
            <person name="Koziaeva V."/>
        </authorList>
    </citation>
    <scope>NUCLEOTIDE SEQUENCE [LARGE SCALE GENOMIC DNA]</scope>
    <source>
        <strain evidence="8 9">LBB-42</strain>
    </source>
</reference>
<dbReference type="RefSeq" id="WP_112145276.1">
    <property type="nucleotide sequence ID" value="NZ_PGTO01000009.1"/>
</dbReference>
<keyword evidence="3 6" id="KW-0812">Transmembrane</keyword>
<dbReference type="PANTHER" id="PTHR43124">
    <property type="entry name" value="PURINE EFFLUX PUMP PBUE"/>
    <property type="match status" value="1"/>
</dbReference>
<feature type="transmembrane region" description="Helical" evidence="6">
    <location>
        <begin position="137"/>
        <end position="159"/>
    </location>
</feature>
<evidence type="ECO:0000256" key="6">
    <source>
        <dbReference type="SAM" id="Phobius"/>
    </source>
</evidence>
<comment type="subcellular location">
    <subcellularLocation>
        <location evidence="1">Cell membrane</location>
        <topology evidence="1">Multi-pass membrane protein</topology>
    </subcellularLocation>
</comment>
<evidence type="ECO:0000256" key="1">
    <source>
        <dbReference type="ARBA" id="ARBA00004651"/>
    </source>
</evidence>
<feature type="transmembrane region" description="Helical" evidence="6">
    <location>
        <begin position="314"/>
        <end position="333"/>
    </location>
</feature>
<evidence type="ECO:0000313" key="9">
    <source>
        <dbReference type="Proteomes" id="UP000251075"/>
    </source>
</evidence>
<feature type="transmembrane region" description="Helical" evidence="6">
    <location>
        <begin position="353"/>
        <end position="372"/>
    </location>
</feature>
<feature type="transmembrane region" description="Helical" evidence="6">
    <location>
        <begin position="287"/>
        <end position="308"/>
    </location>
</feature>
<organism evidence="8 9">
    <name type="scientific">Paramagnetospirillum kuznetsovii</name>
    <dbReference type="NCBI Taxonomy" id="2053833"/>
    <lineage>
        <taxon>Bacteria</taxon>
        <taxon>Pseudomonadati</taxon>
        <taxon>Pseudomonadota</taxon>
        <taxon>Alphaproteobacteria</taxon>
        <taxon>Rhodospirillales</taxon>
        <taxon>Magnetospirillaceae</taxon>
        <taxon>Paramagnetospirillum</taxon>
    </lineage>
</organism>
<dbReference type="PROSITE" id="PS50850">
    <property type="entry name" value="MFS"/>
    <property type="match status" value="1"/>
</dbReference>
<dbReference type="GO" id="GO:0005886">
    <property type="term" value="C:plasma membrane"/>
    <property type="evidence" value="ECO:0007669"/>
    <property type="project" value="UniProtKB-SubCell"/>
</dbReference>
<feature type="domain" description="Major facilitator superfamily (MFS) profile" evidence="7">
    <location>
        <begin position="16"/>
        <end position="410"/>
    </location>
</feature>
<feature type="transmembrane region" description="Helical" evidence="6">
    <location>
        <begin position="218"/>
        <end position="239"/>
    </location>
</feature>
<dbReference type="Proteomes" id="UP000251075">
    <property type="component" value="Unassembled WGS sequence"/>
</dbReference>
<dbReference type="PANTHER" id="PTHR43124:SF3">
    <property type="entry name" value="CHLORAMPHENICOL EFFLUX PUMP RV0191"/>
    <property type="match status" value="1"/>
</dbReference>
<feature type="transmembrane region" description="Helical" evidence="6">
    <location>
        <begin position="106"/>
        <end position="125"/>
    </location>
</feature>
<feature type="transmembrane region" description="Helical" evidence="6">
    <location>
        <begin position="52"/>
        <end position="72"/>
    </location>
</feature>
<keyword evidence="2" id="KW-1003">Cell membrane</keyword>
<dbReference type="EMBL" id="PGTO01000009">
    <property type="protein sequence ID" value="RAU21568.1"/>
    <property type="molecule type" value="Genomic_DNA"/>
</dbReference>
<feature type="transmembrane region" description="Helical" evidence="6">
    <location>
        <begin position="384"/>
        <end position="403"/>
    </location>
</feature>
<evidence type="ECO:0000256" key="5">
    <source>
        <dbReference type="ARBA" id="ARBA00023136"/>
    </source>
</evidence>
<evidence type="ECO:0000256" key="4">
    <source>
        <dbReference type="ARBA" id="ARBA00022989"/>
    </source>
</evidence>
<dbReference type="InterPro" id="IPR050189">
    <property type="entry name" value="MFS_Efflux_Transporters"/>
</dbReference>
<evidence type="ECO:0000259" key="7">
    <source>
        <dbReference type="PROSITE" id="PS50850"/>
    </source>
</evidence>
<dbReference type="OrthoDB" id="272777at2"/>
<feature type="transmembrane region" description="Helical" evidence="6">
    <location>
        <begin position="84"/>
        <end position="100"/>
    </location>
</feature>